<dbReference type="GO" id="GO:0005524">
    <property type="term" value="F:ATP binding"/>
    <property type="evidence" value="ECO:0007669"/>
    <property type="project" value="InterPro"/>
</dbReference>
<dbReference type="PANTHER" id="PTHR43581">
    <property type="entry name" value="ATP/GTP PHOSPHATASE"/>
    <property type="match status" value="1"/>
</dbReference>
<dbReference type="PATRIC" id="fig|2234.6.peg.2255"/>
<evidence type="ECO:0000313" key="5">
    <source>
        <dbReference type="Proteomes" id="UP000054015"/>
    </source>
</evidence>
<dbReference type="GO" id="GO:0016887">
    <property type="term" value="F:ATP hydrolysis activity"/>
    <property type="evidence" value="ECO:0007669"/>
    <property type="project" value="InterPro"/>
</dbReference>
<feature type="domain" description="ATPase AAA-type core" evidence="2">
    <location>
        <begin position="318"/>
        <end position="435"/>
    </location>
</feature>
<evidence type="ECO:0008006" key="7">
    <source>
        <dbReference type="Google" id="ProtNLM"/>
    </source>
</evidence>
<dbReference type="InterPro" id="IPR027417">
    <property type="entry name" value="P-loop_NTPase"/>
</dbReference>
<dbReference type="Proteomes" id="UP000054307">
    <property type="component" value="Unassembled WGS sequence"/>
</dbReference>
<organism evidence="4 5">
    <name type="scientific">Archaeoglobus fulgidus</name>
    <dbReference type="NCBI Taxonomy" id="2234"/>
    <lineage>
        <taxon>Archaea</taxon>
        <taxon>Methanobacteriati</taxon>
        <taxon>Methanobacteriota</taxon>
        <taxon>Archaeoglobi</taxon>
        <taxon>Archaeoglobales</taxon>
        <taxon>Archaeoglobaceae</taxon>
        <taxon>Archaeoglobus</taxon>
    </lineage>
</organism>
<accession>A0A101DYS2</accession>
<dbReference type="Pfam" id="PF13304">
    <property type="entry name" value="AAA_21"/>
    <property type="match status" value="1"/>
</dbReference>
<dbReference type="InterPro" id="IPR051396">
    <property type="entry name" value="Bact_Antivir_Def_Nuclease"/>
</dbReference>
<feature type="domain" description="Endonuclease GajA/Old nuclease/RecF-like AAA" evidence="1">
    <location>
        <begin position="5"/>
        <end position="88"/>
    </location>
</feature>
<dbReference type="InterPro" id="IPR003959">
    <property type="entry name" value="ATPase_AAA_core"/>
</dbReference>
<evidence type="ECO:0000313" key="4">
    <source>
        <dbReference type="EMBL" id="KUK05758.1"/>
    </source>
</evidence>
<evidence type="ECO:0000313" key="6">
    <source>
        <dbReference type="Proteomes" id="UP000054307"/>
    </source>
</evidence>
<sequence length="486" mass="56326">MAIEISEIEVRNFKNLKNVRIKPGKFNVVVGPNGSGKTNLLEFFKLLRKIYVERNPYPFLEWDGYENVVWNHQRSLPIEFRLETVERASLNEIIKDQTFLKDAIKLEKIIPLTIYRSIYASFWADKSENLKMLLEGMEFKIPELDFKLVVEKSGDVWTVDINGKLYKQDAEKVGLESLYSFIISSLEDSLRFSDFGWAEEPIKDLFVDQIIPSVCIQRMEISKSLDEFDEMYEKLLKEPLAKGLKKLGVQKLEATAILDLGKEEKMKIDLSSGLISYLFSKAYAPFLIIFKTALLLPLNLTEIKYKRILPTDEPLKERGENALDILALTQLRENKLPDRIEYALETYFNGRGYFKERNFYFYDLNTRTEFSKEHLPEGMLKLIVILTALERNPAILMIDEVENSLHPEILEFLVEVLKESEGSVFLTTHSPVVLNLVEPEEVFIFKPTTEGIEIRNLTEFKSKEDLLKELEELGINLGDKVFFGLT</sequence>
<evidence type="ECO:0000259" key="2">
    <source>
        <dbReference type="Pfam" id="PF13304"/>
    </source>
</evidence>
<dbReference type="EMBL" id="LGEQ01000023">
    <property type="protein sequence ID" value="KUJ93464.1"/>
    <property type="molecule type" value="Genomic_DNA"/>
</dbReference>
<evidence type="ECO:0000259" key="1">
    <source>
        <dbReference type="Pfam" id="PF13175"/>
    </source>
</evidence>
<proteinExistence type="predicted"/>
<reference evidence="5 6" key="2">
    <citation type="journal article" date="2015" name="MBio">
        <title>Genome-Resolved Metagenomic Analysis Reveals Roles for Candidate Phyla and Other Microbial Community Members in Biogeochemical Transformations in Oil Reservoirs.</title>
        <authorList>
            <person name="Hu P."/>
            <person name="Tom L."/>
            <person name="Singh A."/>
            <person name="Thomas B.C."/>
            <person name="Baker B.J."/>
            <person name="Piceno Y.M."/>
            <person name="Andersen G.L."/>
            <person name="Banfield J.F."/>
        </authorList>
    </citation>
    <scope>NUCLEOTIDE SEQUENCE [LARGE SCALE GENOMIC DNA]</scope>
</reference>
<dbReference type="Gene3D" id="3.40.50.300">
    <property type="entry name" value="P-loop containing nucleotide triphosphate hydrolases"/>
    <property type="match status" value="2"/>
</dbReference>
<reference evidence="4" key="1">
    <citation type="journal article" date="2015" name="MBio">
        <title>Genome-resolved metagenomic analysis reveals roles for candidate phyla and other microbial community members in biogeochemical transformations in oil reservoirs.</title>
        <authorList>
            <person name="Hu P."/>
            <person name="Tom L."/>
            <person name="Singh A."/>
            <person name="Thomas B.C."/>
            <person name="Baker B.J."/>
            <person name="Piceno Y.M."/>
            <person name="Andersen G.L."/>
            <person name="Banfield J.F."/>
        </authorList>
    </citation>
    <scope>NUCLEOTIDE SEQUENCE [LARGE SCALE GENOMIC DNA]</scope>
    <source>
        <strain evidence="4">49_2300</strain>
        <strain evidence="3">49_95</strain>
    </source>
</reference>
<dbReference type="Pfam" id="PF13175">
    <property type="entry name" value="AAA_15"/>
    <property type="match status" value="1"/>
</dbReference>
<gene>
    <name evidence="3" type="ORF">XD40_1314</name>
    <name evidence="4" type="ORF">XD48_2003</name>
</gene>
<evidence type="ECO:0000313" key="3">
    <source>
        <dbReference type="EMBL" id="KUJ93464.1"/>
    </source>
</evidence>
<dbReference type="InterPro" id="IPR041685">
    <property type="entry name" value="AAA_GajA/Old/RecF-like"/>
</dbReference>
<dbReference type="Proteomes" id="UP000054015">
    <property type="component" value="Unassembled WGS sequence"/>
</dbReference>
<name>A0A101DYS2_ARCFL</name>
<dbReference type="AlphaFoldDB" id="A0A101DYS2"/>
<dbReference type="SUPFAM" id="SSF52540">
    <property type="entry name" value="P-loop containing nucleoside triphosphate hydrolases"/>
    <property type="match status" value="1"/>
</dbReference>
<comment type="caution">
    <text evidence="4">The sequence shown here is derived from an EMBL/GenBank/DDBJ whole genome shotgun (WGS) entry which is preliminary data.</text>
</comment>
<dbReference type="EMBL" id="LGEX01000080">
    <property type="protein sequence ID" value="KUK05758.1"/>
    <property type="molecule type" value="Genomic_DNA"/>
</dbReference>
<dbReference type="PANTHER" id="PTHR43581:SF4">
    <property type="entry name" value="ATP_GTP PHOSPHATASE"/>
    <property type="match status" value="1"/>
</dbReference>
<protein>
    <recommendedName>
        <fullName evidence="7">DUF2813 domain-containing protein</fullName>
    </recommendedName>
</protein>